<comment type="subunit">
    <text evidence="5">Part of the 50S ribosomal subunit; part of the 5S rRNA/L5/L18/L25 subcomplex. Contacts the 5S rRNA. Binds to the 5S rRNA independently of L5 and L18.</text>
</comment>
<dbReference type="InterPro" id="IPR011035">
    <property type="entry name" value="Ribosomal_bL25/Gln-tRNA_synth"/>
</dbReference>
<protein>
    <recommendedName>
        <fullName evidence="5">Large ribosomal subunit protein bL25</fullName>
    </recommendedName>
</protein>
<dbReference type="Gene3D" id="2.40.240.10">
    <property type="entry name" value="Ribosomal Protein L25, Chain P"/>
    <property type="match status" value="1"/>
</dbReference>
<dbReference type="InterPro" id="IPR020930">
    <property type="entry name" value="Ribosomal_uL5_bac-type"/>
</dbReference>
<dbReference type="HAMAP" id="MF_01336">
    <property type="entry name" value="Ribosomal_bL25"/>
    <property type="match status" value="1"/>
</dbReference>
<comment type="caution">
    <text evidence="7">The sequence shown here is derived from an EMBL/GenBank/DDBJ whole genome shotgun (WGS) entry which is preliminary data.</text>
</comment>
<reference evidence="7 8" key="1">
    <citation type="submission" date="2018-05" db="EMBL/GenBank/DDBJ databases">
        <title>Reference genomes for bee gut microbiota database.</title>
        <authorList>
            <person name="Ellegaard K.M."/>
        </authorList>
    </citation>
    <scope>NUCLEOTIDE SEQUENCE [LARGE SCALE GENOMIC DNA]</scope>
    <source>
        <strain evidence="7 8">ESL0182</strain>
    </source>
</reference>
<dbReference type="PANTHER" id="PTHR33284:SF1">
    <property type="entry name" value="RIBOSOMAL PROTEIN L25_GLN-TRNA SYNTHETASE, ANTI-CODON-BINDING DOMAIN-CONTAINING PROTEIN"/>
    <property type="match status" value="1"/>
</dbReference>
<dbReference type="NCBIfam" id="NF004612">
    <property type="entry name" value="PRK05943.1"/>
    <property type="match status" value="1"/>
</dbReference>
<organism evidence="7 8">
    <name type="scientific">Gilliamella apicola</name>
    <dbReference type="NCBI Taxonomy" id="1196095"/>
    <lineage>
        <taxon>Bacteria</taxon>
        <taxon>Pseudomonadati</taxon>
        <taxon>Pseudomonadota</taxon>
        <taxon>Gammaproteobacteria</taxon>
        <taxon>Orbales</taxon>
        <taxon>Orbaceae</taxon>
        <taxon>Gilliamella</taxon>
    </lineage>
</organism>
<evidence type="ECO:0000256" key="2">
    <source>
        <dbReference type="ARBA" id="ARBA00022884"/>
    </source>
</evidence>
<dbReference type="RefSeq" id="WP_110432683.1">
    <property type="nucleotide sequence ID" value="NZ_QGLR01000007.1"/>
</dbReference>
<feature type="domain" description="Large ribosomal subunit protein bL25 L25" evidence="6">
    <location>
        <begin position="4"/>
        <end position="89"/>
    </location>
</feature>
<dbReference type="AlphaFoldDB" id="A0A2V4E442"/>
<dbReference type="SUPFAM" id="SSF50715">
    <property type="entry name" value="Ribosomal protein L25-like"/>
    <property type="match status" value="1"/>
</dbReference>
<gene>
    <name evidence="5" type="primary">rplY</name>
    <name evidence="7" type="ORF">DKK70_03080</name>
</gene>
<dbReference type="Proteomes" id="UP000247932">
    <property type="component" value="Unassembled WGS sequence"/>
</dbReference>
<dbReference type="EMBL" id="QGLR01000007">
    <property type="protein sequence ID" value="PXZ08010.1"/>
    <property type="molecule type" value="Genomic_DNA"/>
</dbReference>
<dbReference type="GO" id="GO:0003735">
    <property type="term" value="F:structural constituent of ribosome"/>
    <property type="evidence" value="ECO:0007669"/>
    <property type="project" value="InterPro"/>
</dbReference>
<sequence length="92" mass="10471">MFTLKAEVRKEHGKGASRRLRHAGQFPAIVYGGTEPAISIVLDHNQVFNMQEKPEFYSEVLTIEIDGKAVKVQAVQRHPFKPKLVHMDFVRA</sequence>
<accession>A0A2V4E442</accession>
<keyword evidence="4 5" id="KW-0687">Ribonucleoprotein</keyword>
<evidence type="ECO:0000256" key="1">
    <source>
        <dbReference type="ARBA" id="ARBA00022730"/>
    </source>
</evidence>
<dbReference type="PANTHER" id="PTHR33284">
    <property type="entry name" value="RIBOSOMAL PROTEIN L25/GLN-TRNA SYNTHETASE, ANTI-CODON-BINDING DOMAIN-CONTAINING PROTEIN"/>
    <property type="match status" value="1"/>
</dbReference>
<keyword evidence="8" id="KW-1185">Reference proteome</keyword>
<dbReference type="STRING" id="1196095.GAPWK_0484"/>
<dbReference type="CDD" id="cd00495">
    <property type="entry name" value="Ribosomal_L25_TL5_CTC"/>
    <property type="match status" value="1"/>
</dbReference>
<keyword evidence="3 5" id="KW-0689">Ribosomal protein</keyword>
<comment type="function">
    <text evidence="5">This is one of the proteins that binds to the 5S RNA in the ribosome where it forms part of the central protuberance.</text>
</comment>
<evidence type="ECO:0000313" key="7">
    <source>
        <dbReference type="EMBL" id="PXZ08010.1"/>
    </source>
</evidence>
<evidence type="ECO:0000256" key="3">
    <source>
        <dbReference type="ARBA" id="ARBA00022980"/>
    </source>
</evidence>
<dbReference type="InterPro" id="IPR029751">
    <property type="entry name" value="Ribosomal_L25_dom"/>
</dbReference>
<proteinExistence type="inferred from homology"/>
<evidence type="ECO:0000259" key="6">
    <source>
        <dbReference type="Pfam" id="PF01386"/>
    </source>
</evidence>
<dbReference type="InterPro" id="IPR020055">
    <property type="entry name" value="Ribosomal_bL25_short"/>
</dbReference>
<evidence type="ECO:0000256" key="5">
    <source>
        <dbReference type="HAMAP-Rule" id="MF_01336"/>
    </source>
</evidence>
<dbReference type="GO" id="GO:0008097">
    <property type="term" value="F:5S rRNA binding"/>
    <property type="evidence" value="ECO:0007669"/>
    <property type="project" value="InterPro"/>
</dbReference>
<comment type="similarity">
    <text evidence="5">Belongs to the bacterial ribosomal protein bL25 family.</text>
</comment>
<dbReference type="Pfam" id="PF01386">
    <property type="entry name" value="Ribosomal_L25p"/>
    <property type="match status" value="1"/>
</dbReference>
<evidence type="ECO:0000313" key="8">
    <source>
        <dbReference type="Proteomes" id="UP000247932"/>
    </source>
</evidence>
<dbReference type="GO" id="GO:0006412">
    <property type="term" value="P:translation"/>
    <property type="evidence" value="ECO:0007669"/>
    <property type="project" value="UniProtKB-UniRule"/>
</dbReference>
<dbReference type="GO" id="GO:0022625">
    <property type="term" value="C:cytosolic large ribosomal subunit"/>
    <property type="evidence" value="ECO:0007669"/>
    <property type="project" value="TreeGrafter"/>
</dbReference>
<name>A0A2V4E442_9GAMM</name>
<dbReference type="InterPro" id="IPR020056">
    <property type="entry name" value="Rbsml_bL25/Gln-tRNA_synth_N"/>
</dbReference>
<keyword evidence="2 5" id="KW-0694">RNA-binding</keyword>
<keyword evidence="1 5" id="KW-0699">rRNA-binding</keyword>
<dbReference type="FunFam" id="2.40.240.10:FF:000002">
    <property type="entry name" value="50S ribosomal protein L25"/>
    <property type="match status" value="1"/>
</dbReference>
<dbReference type="OrthoDB" id="9806411at2"/>
<evidence type="ECO:0000256" key="4">
    <source>
        <dbReference type="ARBA" id="ARBA00023274"/>
    </source>
</evidence>